<dbReference type="PANTHER" id="PTHR24329:SF543">
    <property type="entry name" value="FI01017P-RELATED"/>
    <property type="match status" value="1"/>
</dbReference>
<dbReference type="GO" id="GO:0005634">
    <property type="term" value="C:nucleus"/>
    <property type="evidence" value="ECO:0007669"/>
    <property type="project" value="UniProtKB-SubCell"/>
</dbReference>
<protein>
    <submittedName>
        <fullName evidence="8">Putative retinal homeobox protein Rx1</fullName>
    </submittedName>
</protein>
<evidence type="ECO:0000256" key="4">
    <source>
        <dbReference type="ARBA" id="ARBA00023242"/>
    </source>
</evidence>
<dbReference type="Pfam" id="PF00046">
    <property type="entry name" value="Homeodomain"/>
    <property type="match status" value="1"/>
</dbReference>
<dbReference type="GO" id="GO:0000981">
    <property type="term" value="F:DNA-binding transcription factor activity, RNA polymerase II-specific"/>
    <property type="evidence" value="ECO:0007669"/>
    <property type="project" value="InterPro"/>
</dbReference>
<gene>
    <name evidence="8" type="ORF">BSL78_05411</name>
</gene>
<evidence type="ECO:0000256" key="2">
    <source>
        <dbReference type="ARBA" id="ARBA00023125"/>
    </source>
</evidence>
<evidence type="ECO:0000256" key="6">
    <source>
        <dbReference type="RuleBase" id="RU000682"/>
    </source>
</evidence>
<keyword evidence="4 5" id="KW-0539">Nucleus</keyword>
<evidence type="ECO:0000313" key="8">
    <source>
        <dbReference type="EMBL" id="PIK57679.1"/>
    </source>
</evidence>
<feature type="domain" description="Homeobox" evidence="7">
    <location>
        <begin position="115"/>
        <end position="175"/>
    </location>
</feature>
<dbReference type="PANTHER" id="PTHR24329">
    <property type="entry name" value="HOMEOBOX PROTEIN ARISTALESS"/>
    <property type="match status" value="1"/>
</dbReference>
<dbReference type="SMART" id="SM00389">
    <property type="entry name" value="HOX"/>
    <property type="match status" value="1"/>
</dbReference>
<dbReference type="PROSITE" id="PS00027">
    <property type="entry name" value="HOMEOBOX_1"/>
    <property type="match status" value="1"/>
</dbReference>
<name>A0A2G8LBQ3_STIJA</name>
<dbReference type="FunFam" id="1.10.10.60:FF:000679">
    <property type="entry name" value="Homeobox protein aristaless"/>
    <property type="match status" value="1"/>
</dbReference>
<evidence type="ECO:0000256" key="3">
    <source>
        <dbReference type="ARBA" id="ARBA00023155"/>
    </source>
</evidence>
<evidence type="ECO:0000256" key="5">
    <source>
        <dbReference type="PROSITE-ProRule" id="PRU00108"/>
    </source>
</evidence>
<dbReference type="InterPro" id="IPR017970">
    <property type="entry name" value="Homeobox_CS"/>
</dbReference>
<dbReference type="InterPro" id="IPR009057">
    <property type="entry name" value="Homeodomain-like_sf"/>
</dbReference>
<dbReference type="InterPro" id="IPR001356">
    <property type="entry name" value="HD"/>
</dbReference>
<reference evidence="8 9" key="1">
    <citation type="journal article" date="2017" name="PLoS Biol.">
        <title>The sea cucumber genome provides insights into morphological evolution and visceral regeneration.</title>
        <authorList>
            <person name="Zhang X."/>
            <person name="Sun L."/>
            <person name="Yuan J."/>
            <person name="Sun Y."/>
            <person name="Gao Y."/>
            <person name="Zhang L."/>
            <person name="Li S."/>
            <person name="Dai H."/>
            <person name="Hamel J.F."/>
            <person name="Liu C."/>
            <person name="Yu Y."/>
            <person name="Liu S."/>
            <person name="Lin W."/>
            <person name="Guo K."/>
            <person name="Jin S."/>
            <person name="Xu P."/>
            <person name="Storey K.B."/>
            <person name="Huan P."/>
            <person name="Zhang T."/>
            <person name="Zhou Y."/>
            <person name="Zhang J."/>
            <person name="Lin C."/>
            <person name="Li X."/>
            <person name="Xing L."/>
            <person name="Huo D."/>
            <person name="Sun M."/>
            <person name="Wang L."/>
            <person name="Mercier A."/>
            <person name="Li F."/>
            <person name="Yang H."/>
            <person name="Xiang J."/>
        </authorList>
    </citation>
    <scope>NUCLEOTIDE SEQUENCE [LARGE SCALE GENOMIC DNA]</scope>
    <source>
        <strain evidence="8">Shaxun</strain>
        <tissue evidence="8">Muscle</tissue>
    </source>
</reference>
<evidence type="ECO:0000259" key="7">
    <source>
        <dbReference type="PROSITE" id="PS50071"/>
    </source>
</evidence>
<accession>A0A2G8LBQ3</accession>
<keyword evidence="3 5" id="KW-0371">Homeobox</keyword>
<dbReference type="OrthoDB" id="6159439at2759"/>
<evidence type="ECO:0000256" key="1">
    <source>
        <dbReference type="ARBA" id="ARBA00004123"/>
    </source>
</evidence>
<dbReference type="EMBL" id="MRZV01000135">
    <property type="protein sequence ID" value="PIK57679.1"/>
    <property type="molecule type" value="Genomic_DNA"/>
</dbReference>
<dbReference type="STRING" id="307972.A0A2G8LBQ3"/>
<evidence type="ECO:0000313" key="9">
    <source>
        <dbReference type="Proteomes" id="UP000230750"/>
    </source>
</evidence>
<dbReference type="AlphaFoldDB" id="A0A2G8LBQ3"/>
<dbReference type="Gene3D" id="1.10.10.60">
    <property type="entry name" value="Homeodomain-like"/>
    <property type="match status" value="1"/>
</dbReference>
<dbReference type="CDD" id="cd00086">
    <property type="entry name" value="homeodomain"/>
    <property type="match status" value="1"/>
</dbReference>
<sequence length="327" mass="37126">MKGGLKIIYVQTNTVVGEEKDSIIRHTNVVTGGSGGMKVKSIEDKLNQRGDRTDKAKVTMAKNEVLELTMKGETLQELNSESRTLKRKKYGDEETGNPLKFNVTSTSPAGCVTVKRPRRIRTTFTQDQIKELETVFQITHYPDVKTRDELAEKTSLDEQKIQIWFQNRRAKWRKFEKLGNFGGLASVQETDIVPAPKSLPRVDHRKRDPSANTLQELAGQVPLPWTNPFLHPFQYFSNLFANHLPFNHQVAFPSQLPPFLPQSPFFSFPLPVEDRGRKPTGYAMPNPRQAAPWENNFNGIAKESVYALRTLAKQYEIVHGVPPKGKE</sequence>
<keyword evidence="2 5" id="KW-0238">DNA-binding</keyword>
<proteinExistence type="predicted"/>
<dbReference type="SUPFAM" id="SSF46689">
    <property type="entry name" value="Homeodomain-like"/>
    <property type="match status" value="1"/>
</dbReference>
<dbReference type="PROSITE" id="PS50071">
    <property type="entry name" value="HOMEOBOX_2"/>
    <property type="match status" value="1"/>
</dbReference>
<dbReference type="InterPro" id="IPR050649">
    <property type="entry name" value="Paired_Homeobox_TFs"/>
</dbReference>
<comment type="subcellular location">
    <subcellularLocation>
        <location evidence="1 5 6">Nucleus</location>
    </subcellularLocation>
</comment>
<keyword evidence="9" id="KW-1185">Reference proteome</keyword>
<dbReference type="GO" id="GO:0000977">
    <property type="term" value="F:RNA polymerase II transcription regulatory region sequence-specific DNA binding"/>
    <property type="evidence" value="ECO:0007669"/>
    <property type="project" value="TreeGrafter"/>
</dbReference>
<comment type="caution">
    <text evidence="8">The sequence shown here is derived from an EMBL/GenBank/DDBJ whole genome shotgun (WGS) entry which is preliminary data.</text>
</comment>
<organism evidence="8 9">
    <name type="scientific">Stichopus japonicus</name>
    <name type="common">Sea cucumber</name>
    <dbReference type="NCBI Taxonomy" id="307972"/>
    <lineage>
        <taxon>Eukaryota</taxon>
        <taxon>Metazoa</taxon>
        <taxon>Echinodermata</taxon>
        <taxon>Eleutherozoa</taxon>
        <taxon>Echinozoa</taxon>
        <taxon>Holothuroidea</taxon>
        <taxon>Aspidochirotacea</taxon>
        <taxon>Aspidochirotida</taxon>
        <taxon>Stichopodidae</taxon>
        <taxon>Apostichopus</taxon>
    </lineage>
</organism>
<feature type="DNA-binding region" description="Homeobox" evidence="5">
    <location>
        <begin position="117"/>
        <end position="176"/>
    </location>
</feature>
<dbReference type="Proteomes" id="UP000230750">
    <property type="component" value="Unassembled WGS sequence"/>
</dbReference>